<dbReference type="EMBL" id="AODD01000005">
    <property type="protein sequence ID" value="EUJ24014.1"/>
    <property type="molecule type" value="Genomic_DNA"/>
</dbReference>
<dbReference type="AlphaFoldDB" id="W7B9L9"/>
<evidence type="ECO:0000313" key="2">
    <source>
        <dbReference type="Proteomes" id="UP000019253"/>
    </source>
</evidence>
<name>W7B9L9_9LIST</name>
<proteinExistence type="predicted"/>
<evidence type="ECO:0000313" key="1">
    <source>
        <dbReference type="EMBL" id="EUJ24014.1"/>
    </source>
</evidence>
<organism evidence="1 2">
    <name type="scientific">Listeria grandensis FSL F6-0971</name>
    <dbReference type="NCBI Taxonomy" id="1265819"/>
    <lineage>
        <taxon>Bacteria</taxon>
        <taxon>Bacillati</taxon>
        <taxon>Bacillota</taxon>
        <taxon>Bacilli</taxon>
        <taxon>Bacillales</taxon>
        <taxon>Listeriaceae</taxon>
        <taxon>Listeria</taxon>
    </lineage>
</organism>
<gene>
    <name evidence="1" type="ORF">PGRAN_04766</name>
</gene>
<sequence>MFLIELRVPGLRSFHPLRKNQKRIFTAAAPSSFSPDGRVQHLLSIELRAPNLRNFHTLRKSQKRTFTEGATNSFRSERARLASN</sequence>
<accession>W7B9L9</accession>
<dbReference type="Proteomes" id="UP000019253">
    <property type="component" value="Unassembled WGS sequence"/>
</dbReference>
<protein>
    <submittedName>
        <fullName evidence="1">Uncharacterized protein</fullName>
    </submittedName>
</protein>
<comment type="caution">
    <text evidence="1">The sequence shown here is derived from an EMBL/GenBank/DDBJ whole genome shotgun (WGS) entry which is preliminary data.</text>
</comment>
<keyword evidence="2" id="KW-1185">Reference proteome</keyword>
<reference evidence="1 2" key="1">
    <citation type="journal article" date="2014" name="Int. J. Syst. Evol. Microbiol.">
        <title>Listeria floridensis sp. nov., Listeria aquatica sp. nov., Listeria cornellensis sp. nov., Listeria riparia sp. nov. and Listeria grandensis sp. nov., from agricultural and natural environments.</title>
        <authorList>
            <person name="den Bakker H.C."/>
            <person name="Warchocki S."/>
            <person name="Wright E.M."/>
            <person name="Allred A.F."/>
            <person name="Ahlstrom C."/>
            <person name="Manuel C.S."/>
            <person name="Stasiewicz M.J."/>
            <person name="Burrell A."/>
            <person name="Roof S."/>
            <person name="Strawn L."/>
            <person name="Fortes E.D."/>
            <person name="Nightingale K.K."/>
            <person name="Kephart D."/>
            <person name="Wiedmann M."/>
        </authorList>
    </citation>
    <scope>NUCLEOTIDE SEQUENCE [LARGE SCALE GENOMIC DNA]</scope>
    <source>
        <strain evidence="2">FSL F6-971</strain>
    </source>
</reference>